<evidence type="ECO:0000313" key="1">
    <source>
        <dbReference type="EMBL" id="ONH33925.1"/>
    </source>
</evidence>
<dbReference type="RefSeq" id="WP_076812123.1">
    <property type="nucleotide sequence ID" value="NZ_MOMC01000001.1"/>
</dbReference>
<name>A0A1V2ILM4_9ACTN</name>
<dbReference type="EMBL" id="MOMC01000001">
    <property type="protein sequence ID" value="ONH33925.1"/>
    <property type="molecule type" value="Genomic_DNA"/>
</dbReference>
<accession>A0A1V2ILM4</accession>
<sequence>MPDQVVVRRGGDVHRADDLNAAGSALALVDAGGAGLLGLRVGEGGVSGRVMPVIVRVVRVWVEQSVGLVVRVTVMAVVWPGVVSLSRGRPGRGGGRRERTATR</sequence>
<protein>
    <submittedName>
        <fullName evidence="1">Uncharacterized protein</fullName>
    </submittedName>
</protein>
<gene>
    <name evidence="1" type="ORF">BL253_00040</name>
</gene>
<organism evidence="1 2">
    <name type="scientific">Pseudofrankia asymbiotica</name>
    <dbReference type="NCBI Taxonomy" id="1834516"/>
    <lineage>
        <taxon>Bacteria</taxon>
        <taxon>Bacillati</taxon>
        <taxon>Actinomycetota</taxon>
        <taxon>Actinomycetes</taxon>
        <taxon>Frankiales</taxon>
        <taxon>Frankiaceae</taxon>
        <taxon>Pseudofrankia</taxon>
    </lineage>
</organism>
<keyword evidence="2" id="KW-1185">Reference proteome</keyword>
<evidence type="ECO:0000313" key="2">
    <source>
        <dbReference type="Proteomes" id="UP000188929"/>
    </source>
</evidence>
<reference evidence="2" key="1">
    <citation type="submission" date="2016-10" db="EMBL/GenBank/DDBJ databases">
        <title>Frankia sp. NRRL B-16386 Genome sequencing.</title>
        <authorList>
            <person name="Ghodhbane-Gtari F."/>
            <person name="Swanson E."/>
            <person name="Gueddou A."/>
            <person name="Hezbri K."/>
            <person name="Ktari K."/>
            <person name="Nouioui I."/>
            <person name="Morris K."/>
            <person name="Simpson S."/>
            <person name="Abebe-Akele F."/>
            <person name="Thomas K."/>
            <person name="Gtari M."/>
            <person name="Tisa L.S."/>
        </authorList>
    </citation>
    <scope>NUCLEOTIDE SEQUENCE [LARGE SCALE GENOMIC DNA]</scope>
    <source>
        <strain evidence="2">NRRL B-16386</strain>
    </source>
</reference>
<comment type="caution">
    <text evidence="1">The sequence shown here is derived from an EMBL/GenBank/DDBJ whole genome shotgun (WGS) entry which is preliminary data.</text>
</comment>
<proteinExistence type="predicted"/>
<dbReference type="Proteomes" id="UP000188929">
    <property type="component" value="Unassembled WGS sequence"/>
</dbReference>
<dbReference type="AlphaFoldDB" id="A0A1V2ILM4"/>